<feature type="non-terminal residue" evidence="2">
    <location>
        <position position="310"/>
    </location>
</feature>
<organism evidence="2 3">
    <name type="scientific">Aspergillus nomiae NRRL (strain ATCC 15546 / NRRL 13137 / CBS 260.88 / M93)</name>
    <dbReference type="NCBI Taxonomy" id="1509407"/>
    <lineage>
        <taxon>Eukaryota</taxon>
        <taxon>Fungi</taxon>
        <taxon>Dikarya</taxon>
        <taxon>Ascomycota</taxon>
        <taxon>Pezizomycotina</taxon>
        <taxon>Eurotiomycetes</taxon>
        <taxon>Eurotiomycetidae</taxon>
        <taxon>Eurotiales</taxon>
        <taxon>Aspergillaceae</taxon>
        <taxon>Aspergillus</taxon>
        <taxon>Aspergillus subgen. Circumdati</taxon>
    </lineage>
</organism>
<keyword evidence="3" id="KW-1185">Reference proteome</keyword>
<dbReference type="EMBL" id="JNOM01000061">
    <property type="protein sequence ID" value="KNG88083.1"/>
    <property type="molecule type" value="Genomic_DNA"/>
</dbReference>
<dbReference type="AlphaFoldDB" id="A0A0L1J9H8"/>
<dbReference type="GeneID" id="26804707"/>
<sequence length="310" mass="34247">MNNFHPAHITRATFQALLTRYPATVEAVTRRKATNRVLQASIRGKRGKRVSPPPPGQDPELDEEQKKQVEAEIEAYRELDALRYEGLPGVAAEKQCLEKEEVLKLVEWKLKHGVFRPTLLGMVKANQPKTVQKATSDAFTTTGEEEETDTASFPKTSLDALVKPLRGVGIATASLLLSVGTLRDPEHEAPFYSDDTYLWLCLETFPGTVGQESGDTLGKKGGKFKRNGEINVKYDVAEYRALWTAVNELRARLNETGDSALGRVSCADVEKVAFVLRHLGVSGYGDLGDHEANPGSKRKRVEEEQTGGRK</sequence>
<dbReference type="OrthoDB" id="8249012at2759"/>
<evidence type="ECO:0000313" key="3">
    <source>
        <dbReference type="Proteomes" id="UP000037505"/>
    </source>
</evidence>
<dbReference type="PANTHER" id="PTHR21521">
    <property type="entry name" value="AMUN, ISOFORM A"/>
    <property type="match status" value="1"/>
</dbReference>
<accession>A0A0L1J9H8</accession>
<dbReference type="Proteomes" id="UP000037505">
    <property type="component" value="Unassembled WGS sequence"/>
</dbReference>
<evidence type="ECO:0000256" key="1">
    <source>
        <dbReference type="SAM" id="MobiDB-lite"/>
    </source>
</evidence>
<feature type="region of interest" description="Disordered" evidence="1">
    <location>
        <begin position="38"/>
        <end position="67"/>
    </location>
</feature>
<name>A0A0L1J9H8_ASPN3</name>
<feature type="region of interest" description="Disordered" evidence="1">
    <location>
        <begin position="287"/>
        <end position="310"/>
    </location>
</feature>
<reference evidence="2 3" key="1">
    <citation type="submission" date="2014-06" db="EMBL/GenBank/DDBJ databases">
        <title>The Genome of the Aflatoxigenic Filamentous Fungus Aspergillus nomius.</title>
        <authorList>
            <person name="Moore M.G."/>
            <person name="Shannon B.M."/>
            <person name="Brian M.M."/>
        </authorList>
    </citation>
    <scope>NUCLEOTIDE SEQUENCE [LARGE SCALE GENOMIC DNA]</scope>
    <source>
        <strain evidence="2 3">NRRL 13137</strain>
    </source>
</reference>
<evidence type="ECO:0000313" key="2">
    <source>
        <dbReference type="EMBL" id="KNG88083.1"/>
    </source>
</evidence>
<dbReference type="STRING" id="1509407.A0A0L1J9H8"/>
<comment type="caution">
    <text evidence="2">The sequence shown here is derived from an EMBL/GenBank/DDBJ whole genome shotgun (WGS) entry which is preliminary data.</text>
</comment>
<dbReference type="PANTHER" id="PTHR21521:SF0">
    <property type="entry name" value="AMUN, ISOFORM A"/>
    <property type="match status" value="1"/>
</dbReference>
<proteinExistence type="predicted"/>
<feature type="compositionally biased region" description="Basic and acidic residues" evidence="1">
    <location>
        <begin position="300"/>
        <end position="310"/>
    </location>
</feature>
<dbReference type="RefSeq" id="XP_015409006.1">
    <property type="nucleotide sequence ID" value="XM_015548160.1"/>
</dbReference>
<protein>
    <submittedName>
        <fullName evidence="2">Uncharacterized protein</fullName>
    </submittedName>
</protein>
<gene>
    <name evidence="2" type="ORF">ANOM_002903</name>
</gene>